<dbReference type="Gene3D" id="3.40.50.2300">
    <property type="match status" value="1"/>
</dbReference>
<dbReference type="CDD" id="cd17557">
    <property type="entry name" value="REC_Rcp-like"/>
    <property type="match status" value="1"/>
</dbReference>
<comment type="caution">
    <text evidence="3">The sequence shown here is derived from an EMBL/GenBank/DDBJ whole genome shotgun (WGS) entry which is preliminary data.</text>
</comment>
<reference evidence="3 4" key="1">
    <citation type="submission" date="2017-08" db="EMBL/GenBank/DDBJ databases">
        <title>Lysobacter sylvestris genome.</title>
        <authorList>
            <person name="Zhang D.-C."/>
            <person name="Albuquerque L."/>
            <person name="Franca L."/>
            <person name="Froufe H.J.C."/>
            <person name="Barroso C."/>
            <person name="Egas C."/>
            <person name="Da Costa M."/>
            <person name="Margesin R."/>
        </authorList>
    </citation>
    <scope>NUCLEOTIDE SEQUENCE [LARGE SCALE GENOMIC DNA]</scope>
    <source>
        <strain evidence="3 4">AM20-91</strain>
    </source>
</reference>
<evidence type="ECO:0000259" key="2">
    <source>
        <dbReference type="PROSITE" id="PS50110"/>
    </source>
</evidence>
<protein>
    <submittedName>
        <fullName evidence="3">Response regulator receiver domain-containing protein</fullName>
    </submittedName>
</protein>
<dbReference type="RefSeq" id="WP_103075424.1">
    <property type="nucleotide sequence ID" value="NZ_NPZB01000002.1"/>
</dbReference>
<dbReference type="Proteomes" id="UP000236220">
    <property type="component" value="Unassembled WGS sequence"/>
</dbReference>
<evidence type="ECO:0000313" key="3">
    <source>
        <dbReference type="EMBL" id="PNS07756.1"/>
    </source>
</evidence>
<dbReference type="AlphaFoldDB" id="A0A2K1PY85"/>
<dbReference type="Pfam" id="PF00072">
    <property type="entry name" value="Response_reg"/>
    <property type="match status" value="1"/>
</dbReference>
<gene>
    <name evidence="3" type="ORF">Lysil_1932</name>
</gene>
<name>A0A2K1PY85_9GAMM</name>
<dbReference type="PANTHER" id="PTHR44520">
    <property type="entry name" value="RESPONSE REGULATOR RCP1-RELATED"/>
    <property type="match status" value="1"/>
</dbReference>
<proteinExistence type="predicted"/>
<keyword evidence="1" id="KW-0597">Phosphoprotein</keyword>
<dbReference type="PROSITE" id="PS50110">
    <property type="entry name" value="RESPONSE_REGULATORY"/>
    <property type="match status" value="1"/>
</dbReference>
<dbReference type="SMART" id="SM00448">
    <property type="entry name" value="REC"/>
    <property type="match status" value="1"/>
</dbReference>
<sequence>MDPVRAILLAEDTDADAEMTIGALQEAHIANPVIHVRDGVEALDYLHRSGRFDHRAAGDPALVLLDINMPRMDGLEVLQSLRAEDGFRNLPIVILSSSQEEVELARHRGLGANAYVVKPHDLDRYFDTVATIGKLWGTLDRTSDN</sequence>
<feature type="modified residue" description="4-aspartylphosphate" evidence="1">
    <location>
        <position position="66"/>
    </location>
</feature>
<dbReference type="OrthoDB" id="9793549at2"/>
<evidence type="ECO:0000256" key="1">
    <source>
        <dbReference type="PROSITE-ProRule" id="PRU00169"/>
    </source>
</evidence>
<dbReference type="SUPFAM" id="SSF52172">
    <property type="entry name" value="CheY-like"/>
    <property type="match status" value="1"/>
</dbReference>
<feature type="domain" description="Response regulatory" evidence="2">
    <location>
        <begin position="6"/>
        <end position="133"/>
    </location>
</feature>
<dbReference type="EMBL" id="NPZB01000002">
    <property type="protein sequence ID" value="PNS07756.1"/>
    <property type="molecule type" value="Genomic_DNA"/>
</dbReference>
<accession>A0A2K1PY85</accession>
<dbReference type="PANTHER" id="PTHR44520:SF1">
    <property type="entry name" value="TWO-COMPONENT SYSTEM REGULATORY PROTEIN"/>
    <property type="match status" value="1"/>
</dbReference>
<dbReference type="InterPro" id="IPR011006">
    <property type="entry name" value="CheY-like_superfamily"/>
</dbReference>
<evidence type="ECO:0000313" key="4">
    <source>
        <dbReference type="Proteomes" id="UP000236220"/>
    </source>
</evidence>
<dbReference type="InterPro" id="IPR052893">
    <property type="entry name" value="TCS_response_regulator"/>
</dbReference>
<keyword evidence="4" id="KW-1185">Reference proteome</keyword>
<dbReference type="GO" id="GO:0000160">
    <property type="term" value="P:phosphorelay signal transduction system"/>
    <property type="evidence" value="ECO:0007669"/>
    <property type="project" value="InterPro"/>
</dbReference>
<dbReference type="InterPro" id="IPR001789">
    <property type="entry name" value="Sig_transdc_resp-reg_receiver"/>
</dbReference>
<organism evidence="3 4">
    <name type="scientific">Solilutibacter silvestris</name>
    <dbReference type="NCBI Taxonomy" id="1645665"/>
    <lineage>
        <taxon>Bacteria</taxon>
        <taxon>Pseudomonadati</taxon>
        <taxon>Pseudomonadota</taxon>
        <taxon>Gammaproteobacteria</taxon>
        <taxon>Lysobacterales</taxon>
        <taxon>Lysobacteraceae</taxon>
        <taxon>Solilutibacter</taxon>
    </lineage>
</organism>